<name>A0A4D9EEH4_9SAUR</name>
<keyword evidence="2" id="KW-0378">Hydrolase</keyword>
<accession>A0A4D9EEH4</accession>
<protein>
    <submittedName>
        <fullName evidence="2">ATP-dependent DNA helicase Q1</fullName>
    </submittedName>
</protein>
<keyword evidence="2" id="KW-0547">Nucleotide-binding</keyword>
<sequence>MPVPSPSCAAAALGSLLAADLQFSWQLGMCARVSARPHLLLLEVSGHGVPWLAGTLYGLGRSESPAGRKVLLNLLFMAVAKRLQKKLKASEQALQAAVNENEWLQEVRWDTAEEEDCLLILVSELAVELETLWVQAVQARSR</sequence>
<keyword evidence="1" id="KW-0175">Coiled coil</keyword>
<comment type="caution">
    <text evidence="2">The sequence shown here is derived from an EMBL/GenBank/DDBJ whole genome shotgun (WGS) entry which is preliminary data.</text>
</comment>
<dbReference type="STRING" id="55544.A0A4D9EEH4"/>
<reference evidence="2 3" key="2">
    <citation type="submission" date="2019-04" db="EMBL/GenBank/DDBJ databases">
        <title>The genome sequence of big-headed turtle.</title>
        <authorList>
            <person name="Gong S."/>
        </authorList>
    </citation>
    <scope>NUCLEOTIDE SEQUENCE [LARGE SCALE GENOMIC DNA]</scope>
    <source>
        <strain evidence="2">DO16091913</strain>
        <tissue evidence="2">Muscle</tissue>
    </source>
</reference>
<evidence type="ECO:0000313" key="2">
    <source>
        <dbReference type="EMBL" id="TFK06925.1"/>
    </source>
</evidence>
<dbReference type="EMBL" id="QXTE01000091">
    <property type="protein sequence ID" value="TFK06925.1"/>
    <property type="molecule type" value="Genomic_DNA"/>
</dbReference>
<dbReference type="OrthoDB" id="10266771at2759"/>
<dbReference type="Proteomes" id="UP000297703">
    <property type="component" value="Unassembled WGS sequence"/>
</dbReference>
<dbReference type="AlphaFoldDB" id="A0A4D9EEH4"/>
<keyword evidence="2" id="KW-0347">Helicase</keyword>
<feature type="coiled-coil region" evidence="1">
    <location>
        <begin position="80"/>
        <end position="107"/>
    </location>
</feature>
<organism evidence="2 3">
    <name type="scientific">Platysternon megacephalum</name>
    <name type="common">big-headed turtle</name>
    <dbReference type="NCBI Taxonomy" id="55544"/>
    <lineage>
        <taxon>Eukaryota</taxon>
        <taxon>Metazoa</taxon>
        <taxon>Chordata</taxon>
        <taxon>Craniata</taxon>
        <taxon>Vertebrata</taxon>
        <taxon>Euteleostomi</taxon>
        <taxon>Archelosauria</taxon>
        <taxon>Testudinata</taxon>
        <taxon>Testudines</taxon>
        <taxon>Cryptodira</taxon>
        <taxon>Durocryptodira</taxon>
        <taxon>Testudinoidea</taxon>
        <taxon>Platysternidae</taxon>
        <taxon>Platysternon</taxon>
    </lineage>
</organism>
<keyword evidence="2" id="KW-0067">ATP-binding</keyword>
<evidence type="ECO:0000256" key="1">
    <source>
        <dbReference type="SAM" id="Coils"/>
    </source>
</evidence>
<gene>
    <name evidence="2" type="ORF">DR999_PMT10273</name>
</gene>
<dbReference type="GO" id="GO:0004386">
    <property type="term" value="F:helicase activity"/>
    <property type="evidence" value="ECO:0007669"/>
    <property type="project" value="UniProtKB-KW"/>
</dbReference>
<keyword evidence="3" id="KW-1185">Reference proteome</keyword>
<proteinExistence type="predicted"/>
<reference evidence="2 3" key="1">
    <citation type="submission" date="2019-04" db="EMBL/GenBank/DDBJ databases">
        <title>Draft genome of the big-headed turtle Platysternon megacephalum.</title>
        <authorList>
            <person name="Gong S."/>
        </authorList>
    </citation>
    <scope>NUCLEOTIDE SEQUENCE [LARGE SCALE GENOMIC DNA]</scope>
    <source>
        <strain evidence="2">DO16091913</strain>
        <tissue evidence="2">Muscle</tissue>
    </source>
</reference>
<evidence type="ECO:0000313" key="3">
    <source>
        <dbReference type="Proteomes" id="UP000297703"/>
    </source>
</evidence>